<evidence type="ECO:0000256" key="5">
    <source>
        <dbReference type="ARBA" id="ARBA00023136"/>
    </source>
</evidence>
<evidence type="ECO:0000256" key="3">
    <source>
        <dbReference type="ARBA" id="ARBA00022692"/>
    </source>
</evidence>
<feature type="transmembrane region" description="Helical" evidence="6">
    <location>
        <begin position="55"/>
        <end position="75"/>
    </location>
</feature>
<feature type="transmembrane region" description="Helical" evidence="6">
    <location>
        <begin position="316"/>
        <end position="338"/>
    </location>
</feature>
<comment type="subcellular location">
    <subcellularLocation>
        <location evidence="1">Cell membrane</location>
        <topology evidence="1">Multi-pass membrane protein</topology>
    </subcellularLocation>
</comment>
<dbReference type="AlphaFoldDB" id="A0A8J3YGF7"/>
<comment type="caution">
    <text evidence="7">The sequence shown here is derived from an EMBL/GenBank/DDBJ whole genome shotgun (WGS) entry which is preliminary data.</text>
</comment>
<name>A0A8J3YGF7_9ACTN</name>
<feature type="transmembrane region" description="Helical" evidence="6">
    <location>
        <begin position="135"/>
        <end position="156"/>
    </location>
</feature>
<evidence type="ECO:0000256" key="4">
    <source>
        <dbReference type="ARBA" id="ARBA00022989"/>
    </source>
</evidence>
<feature type="transmembrane region" description="Helical" evidence="6">
    <location>
        <begin position="25"/>
        <end position="49"/>
    </location>
</feature>
<evidence type="ECO:0000313" key="7">
    <source>
        <dbReference type="EMBL" id="GIJ44789.1"/>
    </source>
</evidence>
<dbReference type="PANTHER" id="PTHR30250:SF27">
    <property type="entry name" value="POLYSACCHARIDE BIOSYNTHESIS PROTEIN"/>
    <property type="match status" value="1"/>
</dbReference>
<keyword evidence="4 6" id="KW-1133">Transmembrane helix</keyword>
<evidence type="ECO:0000256" key="6">
    <source>
        <dbReference type="SAM" id="Phobius"/>
    </source>
</evidence>
<sequence length="498" mass="51150">MPSPAGPAVGKSDPDALRGAARGGLVNLVGAGVAGAAGFGATWLATWGIGDQARVGAFFTAVASFTLAVAVAKLGSQTSLVYWPARLRTLGARQELLRCLHCGLSPVAVLSVAGSAVLGIAAGHAPHDVAGPLRVMAVFLPFAVLTDTLLAATRGYRALRPTVMLDRLLRPTLQLLVLGGLTLSVHSGTSVFAAAWAAPYVPAALLAGYALARVHRADTSPAGAHVFTAGRYWAFTAPRAVASVAQLALQRVDVLLVAAWGSLPAAAMYAVAGRYVVLGQIVNSGLAQAVQPRLAERLAVHDLPGARQLYQHATAWLVLCTWPIHLLVAANAGAYLALFGPSYVDGRPVVWLLAGAMLVATACGTVDMVLSMAGRTRWNLTNVLLALGTMIVVDFALVPRFGATGAAAGLASAVLVNNLVPLAQIRHLLGLHPFGSATRCAFLLTACTCGVPPLVADLLGAGPVVVAAVSVAGLGCLGIGAYLLRRPLTLHLLKGVRR</sequence>
<dbReference type="PANTHER" id="PTHR30250">
    <property type="entry name" value="PST FAMILY PREDICTED COLANIC ACID TRANSPORTER"/>
    <property type="match status" value="1"/>
</dbReference>
<keyword evidence="2" id="KW-1003">Cell membrane</keyword>
<keyword evidence="8" id="KW-1185">Reference proteome</keyword>
<feature type="transmembrane region" description="Helical" evidence="6">
    <location>
        <begin position="350"/>
        <end position="370"/>
    </location>
</feature>
<accession>A0A8J3YGF7</accession>
<keyword evidence="3 6" id="KW-0812">Transmembrane</keyword>
<keyword evidence="5 6" id="KW-0472">Membrane</keyword>
<dbReference type="Proteomes" id="UP000619260">
    <property type="component" value="Unassembled WGS sequence"/>
</dbReference>
<dbReference type="InterPro" id="IPR050833">
    <property type="entry name" value="Poly_Biosynth_Transport"/>
</dbReference>
<feature type="transmembrane region" description="Helical" evidence="6">
    <location>
        <begin position="461"/>
        <end position="484"/>
    </location>
</feature>
<feature type="transmembrane region" description="Helical" evidence="6">
    <location>
        <begin position="96"/>
        <end position="123"/>
    </location>
</feature>
<organism evidence="7 8">
    <name type="scientific">Virgisporangium aliadipatigenens</name>
    <dbReference type="NCBI Taxonomy" id="741659"/>
    <lineage>
        <taxon>Bacteria</taxon>
        <taxon>Bacillati</taxon>
        <taxon>Actinomycetota</taxon>
        <taxon>Actinomycetes</taxon>
        <taxon>Micromonosporales</taxon>
        <taxon>Micromonosporaceae</taxon>
        <taxon>Virgisporangium</taxon>
    </lineage>
</organism>
<feature type="transmembrane region" description="Helical" evidence="6">
    <location>
        <begin position="382"/>
        <end position="401"/>
    </location>
</feature>
<gene>
    <name evidence="7" type="ORF">Val02_16750</name>
</gene>
<evidence type="ECO:0000256" key="2">
    <source>
        <dbReference type="ARBA" id="ARBA00022475"/>
    </source>
</evidence>
<protein>
    <submittedName>
        <fullName evidence="7">Uncharacterized protein</fullName>
    </submittedName>
</protein>
<dbReference type="EMBL" id="BOPF01000004">
    <property type="protein sequence ID" value="GIJ44789.1"/>
    <property type="molecule type" value="Genomic_DNA"/>
</dbReference>
<dbReference type="GO" id="GO:0005886">
    <property type="term" value="C:plasma membrane"/>
    <property type="evidence" value="ECO:0007669"/>
    <property type="project" value="UniProtKB-SubCell"/>
</dbReference>
<reference evidence="7" key="1">
    <citation type="submission" date="2021-01" db="EMBL/GenBank/DDBJ databases">
        <title>Whole genome shotgun sequence of Virgisporangium aliadipatigenens NBRC 105644.</title>
        <authorList>
            <person name="Komaki H."/>
            <person name="Tamura T."/>
        </authorList>
    </citation>
    <scope>NUCLEOTIDE SEQUENCE</scope>
    <source>
        <strain evidence="7">NBRC 105644</strain>
    </source>
</reference>
<evidence type="ECO:0000256" key="1">
    <source>
        <dbReference type="ARBA" id="ARBA00004651"/>
    </source>
</evidence>
<proteinExistence type="predicted"/>
<evidence type="ECO:0000313" key="8">
    <source>
        <dbReference type="Proteomes" id="UP000619260"/>
    </source>
</evidence>